<reference evidence="1" key="1">
    <citation type="journal article" date="2023" name="Mol. Biol. Evol.">
        <title>Third-Generation Sequencing Reveals the Adaptive Role of the Epigenome in Three Deep-Sea Polychaetes.</title>
        <authorList>
            <person name="Perez M."/>
            <person name="Aroh O."/>
            <person name="Sun Y."/>
            <person name="Lan Y."/>
            <person name="Juniper S.K."/>
            <person name="Young C.R."/>
            <person name="Angers B."/>
            <person name="Qian P.Y."/>
        </authorList>
    </citation>
    <scope>NUCLEOTIDE SEQUENCE</scope>
    <source>
        <strain evidence="1">P08H-3</strain>
    </source>
</reference>
<name>A0AAD9N2L3_9ANNE</name>
<dbReference type="Proteomes" id="UP001208570">
    <property type="component" value="Unassembled WGS sequence"/>
</dbReference>
<accession>A0AAD9N2L3</accession>
<evidence type="ECO:0000313" key="1">
    <source>
        <dbReference type="EMBL" id="KAK2151944.1"/>
    </source>
</evidence>
<gene>
    <name evidence="1" type="ORF">LSH36_345g03096</name>
</gene>
<feature type="non-terminal residue" evidence="1">
    <location>
        <position position="1"/>
    </location>
</feature>
<sequence length="61" mass="7100">FTSYLYCLERYRDKVDLCITKLNDSCQGSSIRSTKTVRTTMASVEYLIEKVPNLKVIHLVR</sequence>
<dbReference type="AlphaFoldDB" id="A0AAD9N2L3"/>
<dbReference type="EMBL" id="JAODUP010000345">
    <property type="protein sequence ID" value="KAK2151944.1"/>
    <property type="molecule type" value="Genomic_DNA"/>
</dbReference>
<protein>
    <submittedName>
        <fullName evidence="1">Uncharacterized protein</fullName>
    </submittedName>
</protein>
<keyword evidence="2" id="KW-1185">Reference proteome</keyword>
<organism evidence="1 2">
    <name type="scientific">Paralvinella palmiformis</name>
    <dbReference type="NCBI Taxonomy" id="53620"/>
    <lineage>
        <taxon>Eukaryota</taxon>
        <taxon>Metazoa</taxon>
        <taxon>Spiralia</taxon>
        <taxon>Lophotrochozoa</taxon>
        <taxon>Annelida</taxon>
        <taxon>Polychaeta</taxon>
        <taxon>Sedentaria</taxon>
        <taxon>Canalipalpata</taxon>
        <taxon>Terebellida</taxon>
        <taxon>Terebelliformia</taxon>
        <taxon>Alvinellidae</taxon>
        <taxon>Paralvinella</taxon>
    </lineage>
</organism>
<comment type="caution">
    <text evidence="1">The sequence shown here is derived from an EMBL/GenBank/DDBJ whole genome shotgun (WGS) entry which is preliminary data.</text>
</comment>
<evidence type="ECO:0000313" key="2">
    <source>
        <dbReference type="Proteomes" id="UP001208570"/>
    </source>
</evidence>
<proteinExistence type="predicted"/>